<organism evidence="1 2">
    <name type="scientific">Renibacterium salmoninarum (strain ATCC 33209 / DSM 20767 / JCM 11484 / NBRC 15589 / NCIMB 2235)</name>
    <dbReference type="NCBI Taxonomy" id="288705"/>
    <lineage>
        <taxon>Bacteria</taxon>
        <taxon>Bacillati</taxon>
        <taxon>Actinomycetota</taxon>
        <taxon>Actinomycetes</taxon>
        <taxon>Micrococcales</taxon>
        <taxon>Micrococcaceae</taxon>
        <taxon>Renibacterium</taxon>
    </lineage>
</organism>
<dbReference type="Proteomes" id="UP000002007">
    <property type="component" value="Chromosome"/>
</dbReference>
<evidence type="ECO:0000313" key="1">
    <source>
        <dbReference type="EMBL" id="ABY24655.1"/>
    </source>
</evidence>
<accession>A9WTY4</accession>
<proteinExistence type="predicted"/>
<reference evidence="2" key="1">
    <citation type="journal article" date="2008" name="J. Bacteriol.">
        <title>Genome sequence of the fish pathogen Renibacterium salmoninarum suggests reductive evolution away from an environmental Arthrobacter ancestor.</title>
        <authorList>
            <person name="Wiens G.D."/>
            <person name="Rockey D.D."/>
            <person name="Wu Z."/>
            <person name="Chang J."/>
            <person name="Levy R."/>
            <person name="Crane S."/>
            <person name="Chen D.S."/>
            <person name="Capri G.R."/>
            <person name="Burnett J.R."/>
            <person name="Sudheesh P.S."/>
            <person name="Schipma M.J."/>
            <person name="Burd H."/>
            <person name="Bhattacharyya A."/>
            <person name="Rhodes L.D."/>
            <person name="Kaul R."/>
            <person name="Strom M.S."/>
        </authorList>
    </citation>
    <scope>NUCLEOTIDE SEQUENCE [LARGE SCALE GENOMIC DNA]</scope>
    <source>
        <strain evidence="2">ATCC 33209 / DSM 20767 / JCM 11484 / NBRC 15589 / NCIMB 2235</strain>
    </source>
</reference>
<dbReference type="KEGG" id="rsa:RSal33209_2933"/>
<sequence>MLDLMNVAALKEMIRTGGSGAMGERYQAESTIQMDAWIRQYGLALEV</sequence>
<keyword evidence="2" id="KW-1185">Reference proteome</keyword>
<name>A9WTY4_RENSM</name>
<dbReference type="HOGENOM" id="CLU_3172444_0_0_11"/>
<gene>
    <name evidence="1" type="ordered locus">RSal33209_2933</name>
</gene>
<protein>
    <submittedName>
        <fullName evidence="1">Uncharacterized protein</fullName>
    </submittedName>
</protein>
<dbReference type="STRING" id="288705.RSal33209_2933"/>
<dbReference type="AlphaFoldDB" id="A9WTY4"/>
<evidence type="ECO:0000313" key="2">
    <source>
        <dbReference type="Proteomes" id="UP000002007"/>
    </source>
</evidence>
<dbReference type="EMBL" id="CP000910">
    <property type="protein sequence ID" value="ABY24655.1"/>
    <property type="molecule type" value="Genomic_DNA"/>
</dbReference>